<dbReference type="AlphaFoldDB" id="A0A1J5R9E8"/>
<comment type="catalytic activity">
    <reaction evidence="8">
        <text>Hydrolysis of oligopeptides, with broad specificity. Gly or Ala commonly occur as P1 or P1' residues, but more distant residues are also important, as is shown by the fact that Z-Gly-Pro-Gly-|-Gly-Pro-Ala is cleaved, but not Z-(Gly)(5).</text>
        <dbReference type="EC" id="3.4.24.70"/>
    </reaction>
</comment>
<comment type="similarity">
    <text evidence="2">Belongs to the peptidase M3 family.</text>
</comment>
<accession>A0A1J5R9E8</accession>
<keyword evidence="7" id="KW-0482">Metalloprotease</keyword>
<dbReference type="SUPFAM" id="SSF55486">
    <property type="entry name" value="Metalloproteases ('zincins'), catalytic domain"/>
    <property type="match status" value="1"/>
</dbReference>
<reference evidence="12" key="1">
    <citation type="submission" date="2016-10" db="EMBL/GenBank/DDBJ databases">
        <title>Sequence of Gallionella enrichment culture.</title>
        <authorList>
            <person name="Poehlein A."/>
            <person name="Muehling M."/>
            <person name="Daniel R."/>
        </authorList>
    </citation>
    <scope>NUCLEOTIDE SEQUENCE</scope>
</reference>
<feature type="domain" description="Peptidase M3A/M3B catalytic" evidence="10">
    <location>
        <begin position="223"/>
        <end position="678"/>
    </location>
</feature>
<protein>
    <recommendedName>
        <fullName evidence="9">oligopeptidase A</fullName>
        <ecNumber evidence="9">3.4.24.70</ecNumber>
    </recommendedName>
</protein>
<evidence type="ECO:0000256" key="9">
    <source>
        <dbReference type="ARBA" id="ARBA00026100"/>
    </source>
</evidence>
<organism evidence="12">
    <name type="scientific">mine drainage metagenome</name>
    <dbReference type="NCBI Taxonomy" id="410659"/>
    <lineage>
        <taxon>unclassified sequences</taxon>
        <taxon>metagenomes</taxon>
        <taxon>ecological metagenomes</taxon>
    </lineage>
</organism>
<evidence type="ECO:0000259" key="10">
    <source>
        <dbReference type="Pfam" id="PF01432"/>
    </source>
</evidence>
<comment type="cofactor">
    <cofactor evidence="1">
        <name>Zn(2+)</name>
        <dbReference type="ChEBI" id="CHEBI:29105"/>
    </cofactor>
</comment>
<dbReference type="EMBL" id="MLJW01000591">
    <property type="protein sequence ID" value="OIQ84789.1"/>
    <property type="molecule type" value="Genomic_DNA"/>
</dbReference>
<comment type="caution">
    <text evidence="12">The sequence shown here is derived from an EMBL/GenBank/DDBJ whole genome shotgun (WGS) entry which is preliminary data.</text>
</comment>
<dbReference type="InterPro" id="IPR024079">
    <property type="entry name" value="MetalloPept_cat_dom_sf"/>
</dbReference>
<dbReference type="PANTHER" id="PTHR11804:SF84">
    <property type="entry name" value="SACCHAROLYSIN"/>
    <property type="match status" value="1"/>
</dbReference>
<dbReference type="EC" id="3.4.24.70" evidence="9"/>
<evidence type="ECO:0000313" key="12">
    <source>
        <dbReference type="EMBL" id="OIQ84789.1"/>
    </source>
</evidence>
<dbReference type="InterPro" id="IPR001567">
    <property type="entry name" value="Pept_M3A_M3B_dom"/>
</dbReference>
<dbReference type="FunFam" id="3.40.390.10:FF:000009">
    <property type="entry name" value="Oligopeptidase A"/>
    <property type="match status" value="1"/>
</dbReference>
<evidence type="ECO:0000256" key="2">
    <source>
        <dbReference type="ARBA" id="ARBA00006040"/>
    </source>
</evidence>
<dbReference type="InterPro" id="IPR034005">
    <property type="entry name" value="M3A_DCP"/>
</dbReference>
<dbReference type="InterPro" id="IPR045666">
    <property type="entry name" value="OpdA_N"/>
</dbReference>
<keyword evidence="6" id="KW-0862">Zinc</keyword>
<evidence type="ECO:0000256" key="8">
    <source>
        <dbReference type="ARBA" id="ARBA00024603"/>
    </source>
</evidence>
<keyword evidence="4" id="KW-0479">Metal-binding</keyword>
<gene>
    <name evidence="12" type="primary">prlC_8</name>
    <name evidence="12" type="ORF">GALL_333790</name>
</gene>
<dbReference type="GO" id="GO:0006518">
    <property type="term" value="P:peptide metabolic process"/>
    <property type="evidence" value="ECO:0007669"/>
    <property type="project" value="TreeGrafter"/>
</dbReference>
<keyword evidence="3" id="KW-0645">Protease</keyword>
<feature type="domain" description="Oligopeptidase A N-terminal" evidence="11">
    <location>
        <begin position="39"/>
        <end position="151"/>
    </location>
</feature>
<name>A0A1J5R9E8_9ZZZZ</name>
<dbReference type="Pfam" id="PF19310">
    <property type="entry name" value="TOP_N"/>
    <property type="match status" value="1"/>
</dbReference>
<dbReference type="Gene3D" id="1.10.1370.10">
    <property type="entry name" value="Neurolysin, domain 3"/>
    <property type="match status" value="1"/>
</dbReference>
<evidence type="ECO:0000256" key="7">
    <source>
        <dbReference type="ARBA" id="ARBA00023049"/>
    </source>
</evidence>
<dbReference type="GO" id="GO:0005829">
    <property type="term" value="C:cytosol"/>
    <property type="evidence" value="ECO:0007669"/>
    <property type="project" value="UniProtKB-ARBA"/>
</dbReference>
<dbReference type="PANTHER" id="PTHR11804">
    <property type="entry name" value="PROTEASE M3 THIMET OLIGOPEPTIDASE-RELATED"/>
    <property type="match status" value="1"/>
</dbReference>
<evidence type="ECO:0000259" key="11">
    <source>
        <dbReference type="Pfam" id="PF19310"/>
    </source>
</evidence>
<evidence type="ECO:0000256" key="5">
    <source>
        <dbReference type="ARBA" id="ARBA00022801"/>
    </source>
</evidence>
<dbReference type="InterPro" id="IPR045090">
    <property type="entry name" value="Pept_M3A_M3B"/>
</dbReference>
<sequence>MSIAMAATNPLFEVGELPRYAELHPAHVADALPQLIASARAALHAAAAAAPRWDAVVDPLELATERLARAWGMVGHLTAVADTAELRDAYNAMLPEVTEFWTELGASRALYAKYRELLAGDTRLSALRRRIVEHALRDFRLGGAELEGQARERYASIQERSAELEQTFSEHLLDATNAFALDVGADALDGIPPDCVQAARDAAAAAGVDGWRFTLHQPSYFPLMQHARDRALRERMYRAYVTRASELGDAALDNSAMMAELLALRDEEARLLGMADFAELSLQPKMARDAAEVEAFLLDLARRARAQAERDLADLRDFAAAELGLAQLQAWDVAYASERLREARYAYSEQQVKAYFTEPQVLAGLFDLVHQLFGVRVVAEDAPASLRWHADVALWRVDDATGATLGRFITDLHARPGKRSGAWMDDARGRWRRPDGVLQTPVALLTCNFASGVGGRPALLTHDDVQTLFHEFGHTLHHLLTQVDELALAGISGVEWDAVELPSQFMENFCWEWDVLQRLTRHVDTGEPMPRELFERMLAARHFQSGLHMLRQVEFSLFDLRLHHGLHRFTPDAVAAVADAVRREVAVLHPPEFYRFQHSFSHIFAGGYAAGYYSYKWAEVLSADAYAGFEEHGVIDADTGARFRDEILARGGSRDAIESFRAFRGREPRIDALLRHQGIAAAATVPEQR</sequence>
<evidence type="ECO:0000256" key="3">
    <source>
        <dbReference type="ARBA" id="ARBA00022670"/>
    </source>
</evidence>
<dbReference type="CDD" id="cd06456">
    <property type="entry name" value="M3A_DCP"/>
    <property type="match status" value="1"/>
</dbReference>
<dbReference type="GO" id="GO:0004222">
    <property type="term" value="F:metalloendopeptidase activity"/>
    <property type="evidence" value="ECO:0007669"/>
    <property type="project" value="UniProtKB-EC"/>
</dbReference>
<dbReference type="GO" id="GO:0006508">
    <property type="term" value="P:proteolysis"/>
    <property type="evidence" value="ECO:0007669"/>
    <property type="project" value="UniProtKB-KW"/>
</dbReference>
<evidence type="ECO:0000256" key="6">
    <source>
        <dbReference type="ARBA" id="ARBA00022833"/>
    </source>
</evidence>
<dbReference type="GO" id="GO:0046872">
    <property type="term" value="F:metal ion binding"/>
    <property type="evidence" value="ECO:0007669"/>
    <property type="project" value="UniProtKB-KW"/>
</dbReference>
<keyword evidence="5 12" id="KW-0378">Hydrolase</keyword>
<evidence type="ECO:0000256" key="1">
    <source>
        <dbReference type="ARBA" id="ARBA00001947"/>
    </source>
</evidence>
<dbReference type="Gene3D" id="3.40.390.10">
    <property type="entry name" value="Collagenase (Catalytic Domain)"/>
    <property type="match status" value="1"/>
</dbReference>
<dbReference type="Pfam" id="PF01432">
    <property type="entry name" value="Peptidase_M3"/>
    <property type="match status" value="1"/>
</dbReference>
<dbReference type="InterPro" id="IPR024077">
    <property type="entry name" value="Neurolysin/TOP_dom2"/>
</dbReference>
<evidence type="ECO:0000256" key="4">
    <source>
        <dbReference type="ARBA" id="ARBA00022723"/>
    </source>
</evidence>
<proteinExistence type="inferred from homology"/>